<keyword evidence="10" id="KW-1185">Reference proteome</keyword>
<evidence type="ECO:0000256" key="7">
    <source>
        <dbReference type="ARBA" id="ARBA00023180"/>
    </source>
</evidence>
<organism evidence="9 10">
    <name type="scientific">Oryza glaberrima</name>
    <name type="common">African rice</name>
    <dbReference type="NCBI Taxonomy" id="4538"/>
    <lineage>
        <taxon>Eukaryota</taxon>
        <taxon>Viridiplantae</taxon>
        <taxon>Streptophyta</taxon>
        <taxon>Embryophyta</taxon>
        <taxon>Tracheophyta</taxon>
        <taxon>Spermatophyta</taxon>
        <taxon>Magnoliopsida</taxon>
        <taxon>Liliopsida</taxon>
        <taxon>Poales</taxon>
        <taxon>Poaceae</taxon>
        <taxon>BOP clade</taxon>
        <taxon>Oryzoideae</taxon>
        <taxon>Oryzeae</taxon>
        <taxon>Oryzinae</taxon>
        <taxon>Oryza</taxon>
    </lineage>
</organism>
<evidence type="ECO:0000313" key="10">
    <source>
        <dbReference type="Proteomes" id="UP000007306"/>
    </source>
</evidence>
<dbReference type="HOGENOM" id="CLU_031666_5_2_1"/>
<dbReference type="GO" id="GO:0009506">
    <property type="term" value="C:plasmodesma"/>
    <property type="evidence" value="ECO:0007669"/>
    <property type="project" value="UniProtKB-ARBA"/>
</dbReference>
<dbReference type="AlphaFoldDB" id="I1QRA3"/>
<dbReference type="Proteomes" id="UP000007306">
    <property type="component" value="Chromosome 9"/>
</dbReference>
<dbReference type="EnsemblPlants" id="ORGLA09G0158200.1">
    <property type="protein sequence ID" value="ORGLA09G0158200.1"/>
    <property type="gene ID" value="ORGLA09G0158200"/>
</dbReference>
<comment type="subcellular location">
    <subcellularLocation>
        <location evidence="1">Cell membrane</location>
        <topology evidence="1">Lipid-anchor</topology>
        <topology evidence="1">GPI-anchor</topology>
    </subcellularLocation>
</comment>
<sequence>WCVAKPSVPEGIIQPAMDYACGSGADCDSIQPSGPCFRPDTMIAHASYAFNSYWQRAKSNGATCDFGGTAMLITKDPNNSSDFQ</sequence>
<keyword evidence="7" id="KW-0325">Glycoprotein</keyword>
<dbReference type="STRING" id="4538.I1QRA3"/>
<dbReference type="Gramene" id="ORGLA09G0158200.1">
    <property type="protein sequence ID" value="ORGLA09G0158200.1"/>
    <property type="gene ID" value="ORGLA09G0158200"/>
</dbReference>
<dbReference type="PANTHER" id="PTHR31044:SF73">
    <property type="entry name" value="OS09G0560850 PROTEIN"/>
    <property type="match status" value="1"/>
</dbReference>
<keyword evidence="5" id="KW-0472">Membrane</keyword>
<evidence type="ECO:0000256" key="2">
    <source>
        <dbReference type="ARBA" id="ARBA00022475"/>
    </source>
</evidence>
<keyword evidence="4" id="KW-0732">Signal</keyword>
<protein>
    <recommendedName>
        <fullName evidence="8">X8 domain-containing protein</fullName>
    </recommendedName>
</protein>
<dbReference type="FunFam" id="1.20.58.1040:FF:000001">
    <property type="entry name" value="Glucan endo-1,3-beta-glucosidase 4"/>
    <property type="match status" value="1"/>
</dbReference>
<keyword evidence="6" id="KW-1015">Disulfide bond</keyword>
<evidence type="ECO:0000256" key="5">
    <source>
        <dbReference type="ARBA" id="ARBA00023136"/>
    </source>
</evidence>
<evidence type="ECO:0000313" key="9">
    <source>
        <dbReference type="EnsemblPlants" id="ORGLA09G0158200.1"/>
    </source>
</evidence>
<evidence type="ECO:0000256" key="6">
    <source>
        <dbReference type="ARBA" id="ARBA00023157"/>
    </source>
</evidence>
<dbReference type="PANTHER" id="PTHR31044">
    <property type="entry name" value="BETA-1,3 GLUCANASE"/>
    <property type="match status" value="1"/>
</dbReference>
<reference evidence="9 10" key="2">
    <citation type="submission" date="2018-04" db="EMBL/GenBank/DDBJ databases">
        <title>OglaRS2 (Oryza glaberrima Reference Sequence Version 2).</title>
        <authorList>
            <person name="Zhang J."/>
            <person name="Kudrna D."/>
            <person name="Lee S."/>
            <person name="Talag J."/>
            <person name="Rajasekar S."/>
            <person name="Wing R.A."/>
        </authorList>
    </citation>
    <scope>NUCLEOTIDE SEQUENCE [LARGE SCALE GENOMIC DNA]</scope>
    <source>
        <strain evidence="9 10">cv. IRGC 96717</strain>
    </source>
</reference>
<dbReference type="GO" id="GO:0005886">
    <property type="term" value="C:plasma membrane"/>
    <property type="evidence" value="ECO:0007669"/>
    <property type="project" value="UniProtKB-SubCell"/>
</dbReference>
<evidence type="ECO:0000256" key="4">
    <source>
        <dbReference type="ARBA" id="ARBA00022729"/>
    </source>
</evidence>
<dbReference type="OMA" id="ACYTPDT"/>
<evidence type="ECO:0000256" key="1">
    <source>
        <dbReference type="ARBA" id="ARBA00004609"/>
    </source>
</evidence>
<dbReference type="Gene3D" id="1.20.58.1040">
    <property type="match status" value="1"/>
</dbReference>
<keyword evidence="3" id="KW-0336">GPI-anchor</keyword>
<keyword evidence="3" id="KW-0449">Lipoprotein</keyword>
<dbReference type="InterPro" id="IPR012946">
    <property type="entry name" value="X8"/>
</dbReference>
<dbReference type="SMART" id="SM00768">
    <property type="entry name" value="X8"/>
    <property type="match status" value="1"/>
</dbReference>
<dbReference type="InterPro" id="IPR044788">
    <property type="entry name" value="X8_dom_prot"/>
</dbReference>
<accession>I1QRA3</accession>
<evidence type="ECO:0000259" key="8">
    <source>
        <dbReference type="SMART" id="SM00768"/>
    </source>
</evidence>
<dbReference type="Pfam" id="PF07983">
    <property type="entry name" value="X8"/>
    <property type="match status" value="1"/>
</dbReference>
<keyword evidence="2" id="KW-1003">Cell membrane</keyword>
<name>I1QRA3_ORYGL</name>
<feature type="domain" description="X8" evidence="8">
    <location>
        <begin position="1"/>
        <end position="83"/>
    </location>
</feature>
<dbReference type="GO" id="GO:0098552">
    <property type="term" value="C:side of membrane"/>
    <property type="evidence" value="ECO:0007669"/>
    <property type="project" value="UniProtKB-KW"/>
</dbReference>
<proteinExistence type="predicted"/>
<evidence type="ECO:0000256" key="3">
    <source>
        <dbReference type="ARBA" id="ARBA00022622"/>
    </source>
</evidence>
<dbReference type="eggNOG" id="ENOG502QRQW">
    <property type="taxonomic scope" value="Eukaryota"/>
</dbReference>
<reference evidence="9" key="1">
    <citation type="submission" date="2015-06" db="UniProtKB">
        <authorList>
            <consortium name="EnsemblPlants"/>
        </authorList>
    </citation>
    <scope>IDENTIFICATION</scope>
</reference>